<proteinExistence type="predicted"/>
<sequence length="92" mass="10715">MEAPSVLDEKARAKDAPAAQHQPSPDEITYAQADEQRRRIQSRLQEKLEAARGVDWELLSLEFRRDLLILADEFGRWARYLDTTFDKQAKSR</sequence>
<dbReference type="OrthoDB" id="8390886at2"/>
<dbReference type="EMBL" id="RKST01000005">
    <property type="protein sequence ID" value="RUM98669.1"/>
    <property type="molecule type" value="Genomic_DNA"/>
</dbReference>
<protein>
    <submittedName>
        <fullName evidence="2">Uncharacterized protein</fullName>
    </submittedName>
</protein>
<accession>A0A432V942</accession>
<dbReference type="AlphaFoldDB" id="A0A432V942"/>
<organism evidence="2 3">
    <name type="scientific">Borborobacter arsenicus</name>
    <dbReference type="NCBI Taxonomy" id="1851146"/>
    <lineage>
        <taxon>Bacteria</taxon>
        <taxon>Pseudomonadati</taxon>
        <taxon>Pseudomonadota</taxon>
        <taxon>Alphaproteobacteria</taxon>
        <taxon>Hyphomicrobiales</taxon>
        <taxon>Phyllobacteriaceae</taxon>
        <taxon>Borborobacter</taxon>
    </lineage>
</organism>
<comment type="caution">
    <text evidence="2">The sequence shown here is derived from an EMBL/GenBank/DDBJ whole genome shotgun (WGS) entry which is preliminary data.</text>
</comment>
<gene>
    <name evidence="2" type="ORF">EET67_06075</name>
</gene>
<keyword evidence="3" id="KW-1185">Reference proteome</keyword>
<evidence type="ECO:0000313" key="3">
    <source>
        <dbReference type="Proteomes" id="UP000281647"/>
    </source>
</evidence>
<dbReference type="Proteomes" id="UP000281647">
    <property type="component" value="Unassembled WGS sequence"/>
</dbReference>
<dbReference type="RefSeq" id="WP_128624736.1">
    <property type="nucleotide sequence ID" value="NZ_ML133509.1"/>
</dbReference>
<evidence type="ECO:0000256" key="1">
    <source>
        <dbReference type="SAM" id="MobiDB-lite"/>
    </source>
</evidence>
<evidence type="ECO:0000313" key="2">
    <source>
        <dbReference type="EMBL" id="RUM98669.1"/>
    </source>
</evidence>
<reference evidence="2 3" key="1">
    <citation type="submission" date="2018-11" db="EMBL/GenBank/DDBJ databases">
        <title>Pseudaminobacter arsenicus sp. nov., an arsenic-resistant bacterium isolated from arsenic-rich aquifers.</title>
        <authorList>
            <person name="Mu Y."/>
        </authorList>
    </citation>
    <scope>NUCLEOTIDE SEQUENCE [LARGE SCALE GENOMIC DNA]</scope>
    <source>
        <strain evidence="2 3">CB3</strain>
    </source>
</reference>
<name>A0A432V942_9HYPH</name>
<feature type="region of interest" description="Disordered" evidence="1">
    <location>
        <begin position="1"/>
        <end position="27"/>
    </location>
</feature>